<feature type="transmembrane region" description="Helical" evidence="7">
    <location>
        <begin position="104"/>
        <end position="124"/>
    </location>
</feature>
<evidence type="ECO:0000256" key="1">
    <source>
        <dbReference type="ARBA" id="ARBA00004651"/>
    </source>
</evidence>
<evidence type="ECO:0000313" key="8">
    <source>
        <dbReference type="EMBL" id="TWH22429.1"/>
    </source>
</evidence>
<comment type="subcellular location">
    <subcellularLocation>
        <location evidence="1">Cell membrane</location>
        <topology evidence="1">Multi-pass membrane protein</topology>
    </subcellularLocation>
</comment>
<dbReference type="InterPro" id="IPR051907">
    <property type="entry name" value="DoxX-like_oxidoreductase"/>
</dbReference>
<keyword evidence="3" id="KW-1003">Cell membrane</keyword>
<accession>A0A660CL97</accession>
<organism evidence="8 9">
    <name type="scientific">Prauserella rugosa</name>
    <dbReference type="NCBI Taxonomy" id="43354"/>
    <lineage>
        <taxon>Bacteria</taxon>
        <taxon>Bacillati</taxon>
        <taxon>Actinomycetota</taxon>
        <taxon>Actinomycetes</taxon>
        <taxon>Pseudonocardiales</taxon>
        <taxon>Pseudonocardiaceae</taxon>
        <taxon>Prauserella</taxon>
    </lineage>
</organism>
<name>A0A660CL97_9PSEU</name>
<dbReference type="InterPro" id="IPR032808">
    <property type="entry name" value="DoxX"/>
</dbReference>
<evidence type="ECO:0000313" key="9">
    <source>
        <dbReference type="Proteomes" id="UP000317303"/>
    </source>
</evidence>
<proteinExistence type="inferred from homology"/>
<dbReference type="OrthoDB" id="1122432at2"/>
<dbReference type="PANTHER" id="PTHR33452:SF1">
    <property type="entry name" value="INNER MEMBRANE PROTEIN YPHA-RELATED"/>
    <property type="match status" value="1"/>
</dbReference>
<feature type="transmembrane region" description="Helical" evidence="7">
    <location>
        <begin position="7"/>
        <end position="25"/>
    </location>
</feature>
<dbReference type="GO" id="GO:0005886">
    <property type="term" value="C:plasma membrane"/>
    <property type="evidence" value="ECO:0007669"/>
    <property type="project" value="UniProtKB-SubCell"/>
</dbReference>
<dbReference type="Pfam" id="PF07681">
    <property type="entry name" value="DoxX"/>
    <property type="match status" value="1"/>
</dbReference>
<feature type="transmembrane region" description="Helical" evidence="7">
    <location>
        <begin position="45"/>
        <end position="67"/>
    </location>
</feature>
<evidence type="ECO:0000256" key="7">
    <source>
        <dbReference type="SAM" id="Phobius"/>
    </source>
</evidence>
<dbReference type="EMBL" id="VLJV01000001">
    <property type="protein sequence ID" value="TWH22429.1"/>
    <property type="molecule type" value="Genomic_DNA"/>
</dbReference>
<dbReference type="AlphaFoldDB" id="A0A660CL97"/>
<keyword evidence="5 7" id="KW-1133">Transmembrane helix</keyword>
<keyword evidence="4 7" id="KW-0812">Transmembrane</keyword>
<protein>
    <submittedName>
        <fullName evidence="8">Putative oxidoreductase</fullName>
    </submittedName>
</protein>
<evidence type="ECO:0000256" key="6">
    <source>
        <dbReference type="ARBA" id="ARBA00023136"/>
    </source>
</evidence>
<dbReference type="Proteomes" id="UP000317303">
    <property type="component" value="Unassembled WGS sequence"/>
</dbReference>
<sequence>MYSRIQDVAALVGRIGIAVVFFAHGLEKWNSGIDATADMLGGVGIPLPTLAAIFLIAVEVVGPILFVVGLVTPLVGIGFAISGLGAVFSVHLEAGLTGEGGYELVLVLALAGLALGFNSGRLALDHVLFGRRKKAEEPVS</sequence>
<evidence type="ECO:0000256" key="2">
    <source>
        <dbReference type="ARBA" id="ARBA00006679"/>
    </source>
</evidence>
<comment type="similarity">
    <text evidence="2">Belongs to the DoxX family.</text>
</comment>
<feature type="transmembrane region" description="Helical" evidence="7">
    <location>
        <begin position="74"/>
        <end position="92"/>
    </location>
</feature>
<dbReference type="RefSeq" id="WP_030533247.1">
    <property type="nucleotide sequence ID" value="NZ_JOIJ01000013.1"/>
</dbReference>
<evidence type="ECO:0000256" key="5">
    <source>
        <dbReference type="ARBA" id="ARBA00022989"/>
    </source>
</evidence>
<reference evidence="8 9" key="1">
    <citation type="submission" date="2019-07" db="EMBL/GenBank/DDBJ databases">
        <title>R&amp;d 2014.</title>
        <authorList>
            <person name="Klenk H.-P."/>
        </authorList>
    </citation>
    <scope>NUCLEOTIDE SEQUENCE [LARGE SCALE GENOMIC DNA]</scope>
    <source>
        <strain evidence="8 9">DSM 43194</strain>
    </source>
</reference>
<dbReference type="PANTHER" id="PTHR33452">
    <property type="entry name" value="OXIDOREDUCTASE CATD-RELATED"/>
    <property type="match status" value="1"/>
</dbReference>
<keyword evidence="6 7" id="KW-0472">Membrane</keyword>
<evidence type="ECO:0000256" key="3">
    <source>
        <dbReference type="ARBA" id="ARBA00022475"/>
    </source>
</evidence>
<comment type="caution">
    <text evidence="8">The sequence shown here is derived from an EMBL/GenBank/DDBJ whole genome shotgun (WGS) entry which is preliminary data.</text>
</comment>
<gene>
    <name evidence="8" type="ORF">JD82_04310</name>
</gene>
<keyword evidence="9" id="KW-1185">Reference proteome</keyword>
<evidence type="ECO:0000256" key="4">
    <source>
        <dbReference type="ARBA" id="ARBA00022692"/>
    </source>
</evidence>